<name>A0AC58PK98_CAMBA</name>
<dbReference type="RefSeq" id="XP_074210458.1">
    <property type="nucleotide sequence ID" value="XM_074354357.1"/>
</dbReference>
<dbReference type="Proteomes" id="UP001732780">
    <property type="component" value="Chromosome 27"/>
</dbReference>
<gene>
    <name evidence="2" type="primary">LOC105080443</name>
</gene>
<evidence type="ECO:0000313" key="2">
    <source>
        <dbReference type="RefSeq" id="XP_074210458.1"/>
    </source>
</evidence>
<accession>A0AC58PK98</accession>
<reference evidence="2" key="1">
    <citation type="submission" date="2025-08" db="UniProtKB">
        <authorList>
            <consortium name="RefSeq"/>
        </authorList>
    </citation>
    <scope>IDENTIFICATION</scope>
    <source>
        <tissue evidence="2">Blood</tissue>
    </source>
</reference>
<evidence type="ECO:0000313" key="1">
    <source>
        <dbReference type="Proteomes" id="UP001732780"/>
    </source>
</evidence>
<protein>
    <submittedName>
        <fullName evidence="2">Uncharacterized protein LOC105080443 isoform X1</fullName>
    </submittedName>
</protein>
<organism evidence="1 2">
    <name type="scientific">Camelus bactrianus</name>
    <name type="common">Bactrian camel</name>
    <dbReference type="NCBI Taxonomy" id="9837"/>
    <lineage>
        <taxon>Eukaryota</taxon>
        <taxon>Metazoa</taxon>
        <taxon>Chordata</taxon>
        <taxon>Craniata</taxon>
        <taxon>Vertebrata</taxon>
        <taxon>Euteleostomi</taxon>
        <taxon>Mammalia</taxon>
        <taxon>Eutheria</taxon>
        <taxon>Laurasiatheria</taxon>
        <taxon>Artiodactyla</taxon>
        <taxon>Tylopoda</taxon>
        <taxon>Camelidae</taxon>
        <taxon>Camelus</taxon>
    </lineage>
</organism>
<sequence length="229" mass="23979">MFTPELILIDKKTTNLWGHQTRPRGHESQSARTLLGPAPASSSAPSLPPPTRRSVCQAARGHPVRAAGGSAVLRFSRAAQALLPPASGGGCSGGSAVPPGGAVWAERLPRSFVPSEAPKWSAGRCSTWAALQQPATPARAPPTWCGFVGLGINRVYAKSSLSKNLIKMLSKAVDALKSDNKVRTITEVKSQGYSVLITVPCPRTDSRLGVGVTCILLLVDALLLGSWLA</sequence>
<proteinExistence type="predicted"/>
<keyword evidence="1" id="KW-1185">Reference proteome</keyword>